<evidence type="ECO:0000259" key="4">
    <source>
        <dbReference type="Pfam" id="PF01420"/>
    </source>
</evidence>
<keyword evidence="5" id="KW-0540">Nuclease</keyword>
<dbReference type="PANTHER" id="PTHR30408">
    <property type="entry name" value="TYPE-1 RESTRICTION ENZYME ECOKI SPECIFICITY PROTEIN"/>
    <property type="match status" value="1"/>
</dbReference>
<evidence type="ECO:0000256" key="1">
    <source>
        <dbReference type="ARBA" id="ARBA00010923"/>
    </source>
</evidence>
<feature type="domain" description="Type I restriction modification DNA specificity" evidence="4">
    <location>
        <begin position="60"/>
        <end position="175"/>
    </location>
</feature>
<name>A0ABW7R7C0_9ACTN</name>
<comment type="similarity">
    <text evidence="1">Belongs to the type-I restriction system S methylase family.</text>
</comment>
<dbReference type="GO" id="GO:0004519">
    <property type="term" value="F:endonuclease activity"/>
    <property type="evidence" value="ECO:0007669"/>
    <property type="project" value="UniProtKB-KW"/>
</dbReference>
<dbReference type="RefSeq" id="WP_397671084.1">
    <property type="nucleotide sequence ID" value="NZ_JBIRGH010000001.1"/>
</dbReference>
<sequence length="405" mass="44379">MIYWQEVQLHDAARTDAPIGYGIVQPGPYVRNGIPVVAIRDLPTPSLQNIHRSAPSVEASYRRSRVTGNDVLISVKGTTGRVGIVPVGFMGNISRDVARLRLRDEHEPAYWFQMLQSPQAQRTLQQAAVGSTRQELSIGTLKTLSFCCPSRQGQERISAVLSDADQLIEALKQLIVKKQAIKQGMMQDLLTAKTRLPGFNASWRTLEAGDIGTFKGGSGFPIRYQGSVSGRFPFFKVSDMNNSGNELFMSKANNYISDGQRKRMGAVVMPRGAIVFAKVGAAVFLERKRILAQSSCIDNNMAAFILDNSSADVRFVHHVLTNFPLGSLVATGALPSLNGRQLRSIPLTIPADLNEQRAIAAALDDVDNEIGILRQRLTKARDVKHGMMQQLLTGRTRLPVEEGAA</sequence>
<keyword evidence="6" id="KW-1185">Reference proteome</keyword>
<evidence type="ECO:0000256" key="2">
    <source>
        <dbReference type="ARBA" id="ARBA00022747"/>
    </source>
</evidence>
<dbReference type="Gene3D" id="1.10.287.1120">
    <property type="entry name" value="Bipartite methylase S protein"/>
    <property type="match status" value="1"/>
</dbReference>
<feature type="domain" description="Type I restriction modification DNA specificity" evidence="4">
    <location>
        <begin position="202"/>
        <end position="378"/>
    </location>
</feature>
<proteinExistence type="inferred from homology"/>
<dbReference type="Proteomes" id="UP001610990">
    <property type="component" value="Unassembled WGS sequence"/>
</dbReference>
<dbReference type="PANTHER" id="PTHR30408:SF12">
    <property type="entry name" value="TYPE I RESTRICTION ENZYME MJAVIII SPECIFICITY SUBUNIT"/>
    <property type="match status" value="1"/>
</dbReference>
<dbReference type="GO" id="GO:0016787">
    <property type="term" value="F:hydrolase activity"/>
    <property type="evidence" value="ECO:0007669"/>
    <property type="project" value="UniProtKB-KW"/>
</dbReference>
<dbReference type="InterPro" id="IPR052021">
    <property type="entry name" value="Type-I_RS_S_subunit"/>
</dbReference>
<organism evidence="5 6">
    <name type="scientific">Streptomyces celluloflavus</name>
    <dbReference type="NCBI Taxonomy" id="58344"/>
    <lineage>
        <taxon>Bacteria</taxon>
        <taxon>Bacillati</taxon>
        <taxon>Actinomycetota</taxon>
        <taxon>Actinomycetes</taxon>
        <taxon>Kitasatosporales</taxon>
        <taxon>Streptomycetaceae</taxon>
        <taxon>Streptomyces</taxon>
    </lineage>
</organism>
<keyword evidence="2" id="KW-0680">Restriction system</keyword>
<dbReference type="Gene3D" id="3.90.220.20">
    <property type="entry name" value="DNA methylase specificity domains"/>
    <property type="match status" value="2"/>
</dbReference>
<evidence type="ECO:0000313" key="5">
    <source>
        <dbReference type="EMBL" id="MFH8583068.1"/>
    </source>
</evidence>
<dbReference type="EC" id="3.1.21.-" evidence="5"/>
<keyword evidence="5" id="KW-0255">Endonuclease</keyword>
<gene>
    <name evidence="5" type="ORF">ACH4GP_01555</name>
</gene>
<dbReference type="CDD" id="cd17256">
    <property type="entry name" value="RMtype1_S_EcoJA65PI-TRD1-CR1_like"/>
    <property type="match status" value="1"/>
</dbReference>
<dbReference type="Pfam" id="PF01420">
    <property type="entry name" value="Methylase_S"/>
    <property type="match status" value="2"/>
</dbReference>
<keyword evidence="3" id="KW-0238">DNA-binding</keyword>
<dbReference type="SUPFAM" id="SSF116734">
    <property type="entry name" value="DNA methylase specificity domain"/>
    <property type="match status" value="2"/>
</dbReference>
<reference evidence="5 6" key="1">
    <citation type="submission" date="2024-10" db="EMBL/GenBank/DDBJ databases">
        <title>The Natural Products Discovery Center: Release of the First 8490 Sequenced Strains for Exploring Actinobacteria Biosynthetic Diversity.</title>
        <authorList>
            <person name="Kalkreuter E."/>
            <person name="Kautsar S.A."/>
            <person name="Yang D."/>
            <person name="Bader C.D."/>
            <person name="Teijaro C.N."/>
            <person name="Fluegel L."/>
            <person name="Davis C.M."/>
            <person name="Simpson J.R."/>
            <person name="Lauterbach L."/>
            <person name="Steele A.D."/>
            <person name="Gui C."/>
            <person name="Meng S."/>
            <person name="Li G."/>
            <person name="Viehrig K."/>
            <person name="Ye F."/>
            <person name="Su P."/>
            <person name="Kiefer A.F."/>
            <person name="Nichols A."/>
            <person name="Cepeda A.J."/>
            <person name="Yan W."/>
            <person name="Fan B."/>
            <person name="Jiang Y."/>
            <person name="Adhikari A."/>
            <person name="Zheng C.-J."/>
            <person name="Schuster L."/>
            <person name="Cowan T.M."/>
            <person name="Smanski M.J."/>
            <person name="Chevrette M.G."/>
            <person name="De Carvalho L.P.S."/>
            <person name="Shen B."/>
        </authorList>
    </citation>
    <scope>NUCLEOTIDE SEQUENCE [LARGE SCALE GENOMIC DNA]</scope>
    <source>
        <strain evidence="5 6">NPDC018013</strain>
    </source>
</reference>
<evidence type="ECO:0000256" key="3">
    <source>
        <dbReference type="ARBA" id="ARBA00023125"/>
    </source>
</evidence>
<protein>
    <submittedName>
        <fullName evidence="5">Restriction endonuclease subunit S</fullName>
        <ecNumber evidence="5">3.1.21.-</ecNumber>
    </submittedName>
</protein>
<accession>A0ABW7R7C0</accession>
<dbReference type="InterPro" id="IPR000055">
    <property type="entry name" value="Restrct_endonuc_typeI_TRD"/>
</dbReference>
<dbReference type="InterPro" id="IPR044946">
    <property type="entry name" value="Restrct_endonuc_typeI_TRD_sf"/>
</dbReference>
<keyword evidence="5" id="KW-0378">Hydrolase</keyword>
<dbReference type="EMBL" id="JBIRGH010000001">
    <property type="protein sequence ID" value="MFH8583068.1"/>
    <property type="molecule type" value="Genomic_DNA"/>
</dbReference>
<evidence type="ECO:0000313" key="6">
    <source>
        <dbReference type="Proteomes" id="UP001610990"/>
    </source>
</evidence>
<comment type="caution">
    <text evidence="5">The sequence shown here is derived from an EMBL/GenBank/DDBJ whole genome shotgun (WGS) entry which is preliminary data.</text>
</comment>